<dbReference type="AlphaFoldDB" id="A0A6G6HMR4"/>
<dbReference type="InterPro" id="IPR008840">
    <property type="entry name" value="Sipho_Gp157"/>
</dbReference>
<dbReference type="EMBL" id="JAODIR010000011">
    <property type="protein sequence ID" value="MDD2167654.1"/>
    <property type="molecule type" value="Genomic_DNA"/>
</dbReference>
<evidence type="ECO:0000313" key="2">
    <source>
        <dbReference type="Proteomes" id="UP001148834"/>
    </source>
</evidence>
<protein>
    <submittedName>
        <fullName evidence="1">Siphovirus Gp157 family protein</fullName>
    </submittedName>
</protein>
<evidence type="ECO:0000313" key="1">
    <source>
        <dbReference type="EMBL" id="MDD2167654.1"/>
    </source>
</evidence>
<dbReference type="Pfam" id="PF05565">
    <property type="entry name" value="Sipho_Gp157"/>
    <property type="match status" value="1"/>
</dbReference>
<sequence length="158" mass="18060">MKLYELSEGYQNLLDLLDQEEYQDNEDIINAIEKIQEEFGKKADSVVRLIKTAEAEANAIDPELKRLTARKRARENLAKRLKAYLLDNMTDLKIKTELFTISVAKTQSVDVQIPVEHLPLEYQKISIEPMKTELKKAIKSGVIIEGVTLVDSPYLAIR</sequence>
<name>A0A6G6HMR4_GLAPU</name>
<accession>A0A6G6HMR4</accession>
<reference evidence="1" key="1">
    <citation type="submission" date="2022-09" db="EMBL/GenBank/DDBJ databases">
        <title>Molecular characterization of Glaesserella parasuis strains circulating in commercial swine farms using whole-genome sequencing.</title>
        <authorList>
            <person name="Mugabi R."/>
            <person name="Clavijo M."/>
            <person name="Li G."/>
        </authorList>
    </citation>
    <scope>NUCLEOTIDE SEQUENCE</scope>
    <source>
        <strain evidence="1">0435-53</strain>
    </source>
</reference>
<gene>
    <name evidence="1" type="ORF">N5925_03335</name>
</gene>
<dbReference type="Proteomes" id="UP001148834">
    <property type="component" value="Unassembled WGS sequence"/>
</dbReference>
<comment type="caution">
    <text evidence="1">The sequence shown here is derived from an EMBL/GenBank/DDBJ whole genome shotgun (WGS) entry which is preliminary data.</text>
</comment>
<organism evidence="1 2">
    <name type="scientific">Glaesserella parasuis</name>
    <name type="common">Haemophilus parasuis</name>
    <dbReference type="NCBI Taxonomy" id="738"/>
    <lineage>
        <taxon>Bacteria</taxon>
        <taxon>Pseudomonadati</taxon>
        <taxon>Pseudomonadota</taxon>
        <taxon>Gammaproteobacteria</taxon>
        <taxon>Pasteurellales</taxon>
        <taxon>Pasteurellaceae</taxon>
        <taxon>Glaesserella</taxon>
    </lineage>
</organism>
<dbReference type="RefSeq" id="WP_021110753.1">
    <property type="nucleotide sequence ID" value="NZ_CP049088.1"/>
</dbReference>
<proteinExistence type="predicted"/>